<keyword evidence="5" id="KW-0804">Transcription</keyword>
<feature type="domain" description="HTH APSES-type" evidence="8">
    <location>
        <begin position="119"/>
        <end position="225"/>
    </location>
</feature>
<organism evidence="9 10">
    <name type="scientific">Xylona heveae (strain CBS 132557 / TC161)</name>
    <dbReference type="NCBI Taxonomy" id="1328760"/>
    <lineage>
        <taxon>Eukaryota</taxon>
        <taxon>Fungi</taxon>
        <taxon>Dikarya</taxon>
        <taxon>Ascomycota</taxon>
        <taxon>Pezizomycotina</taxon>
        <taxon>Xylonomycetes</taxon>
        <taxon>Xylonales</taxon>
        <taxon>Xylonaceae</taxon>
        <taxon>Xylona</taxon>
    </lineage>
</organism>
<dbReference type="EMBL" id="KV407461">
    <property type="protein sequence ID" value="KZF21449.1"/>
    <property type="molecule type" value="Genomic_DNA"/>
</dbReference>
<feature type="compositionally biased region" description="Polar residues" evidence="7">
    <location>
        <begin position="368"/>
        <end position="388"/>
    </location>
</feature>
<name>A0A165FW17_XYLHT</name>
<feature type="compositionally biased region" description="Polar residues" evidence="7">
    <location>
        <begin position="592"/>
        <end position="610"/>
    </location>
</feature>
<dbReference type="PANTHER" id="PTHR47792:SF1">
    <property type="entry name" value="PROTEIN SOK2-RELATED"/>
    <property type="match status" value="1"/>
</dbReference>
<dbReference type="GO" id="GO:0030435">
    <property type="term" value="P:sporulation resulting in formation of a cellular spore"/>
    <property type="evidence" value="ECO:0007669"/>
    <property type="project" value="UniProtKB-KW"/>
</dbReference>
<feature type="compositionally biased region" description="Polar residues" evidence="7">
    <location>
        <begin position="17"/>
        <end position="27"/>
    </location>
</feature>
<evidence type="ECO:0000256" key="7">
    <source>
        <dbReference type="SAM" id="MobiDB-lite"/>
    </source>
</evidence>
<feature type="region of interest" description="Disordered" evidence="7">
    <location>
        <begin position="1"/>
        <end position="102"/>
    </location>
</feature>
<evidence type="ECO:0000256" key="3">
    <source>
        <dbReference type="ARBA" id="ARBA00023015"/>
    </source>
</evidence>
<dbReference type="FunFam" id="3.10.260.10:FF:000003">
    <property type="entry name" value="Ascospore maturation 1 protein"/>
    <property type="match status" value="1"/>
</dbReference>
<dbReference type="STRING" id="1328760.A0A165FW17"/>
<keyword evidence="10" id="KW-1185">Reference proteome</keyword>
<feature type="compositionally biased region" description="Low complexity" evidence="7">
    <location>
        <begin position="28"/>
        <end position="44"/>
    </location>
</feature>
<feature type="compositionally biased region" description="Basic and acidic residues" evidence="7">
    <location>
        <begin position="441"/>
        <end position="452"/>
    </location>
</feature>
<comment type="similarity">
    <text evidence="1">Belongs to the EFG1/PHD1/stuA family.</text>
</comment>
<feature type="region of interest" description="Disordered" evidence="7">
    <location>
        <begin position="237"/>
        <end position="482"/>
    </location>
</feature>
<evidence type="ECO:0000259" key="8">
    <source>
        <dbReference type="PROSITE" id="PS51299"/>
    </source>
</evidence>
<gene>
    <name evidence="9" type="ORF">L228DRAFT_212533</name>
</gene>
<feature type="compositionally biased region" description="Low complexity" evidence="7">
    <location>
        <begin position="247"/>
        <end position="257"/>
    </location>
</feature>
<dbReference type="OMA" id="HEAEYTH"/>
<evidence type="ECO:0000256" key="2">
    <source>
        <dbReference type="ARBA" id="ARBA00022969"/>
    </source>
</evidence>
<keyword evidence="2" id="KW-0749">Sporulation</keyword>
<dbReference type="InterPro" id="IPR029790">
    <property type="entry name" value="EFG1/Phd1/StuA"/>
</dbReference>
<dbReference type="InterPro" id="IPR003163">
    <property type="entry name" value="Tscrpt_reg_HTH_APSES-type"/>
</dbReference>
<dbReference type="Pfam" id="PF04383">
    <property type="entry name" value="KilA-N"/>
    <property type="match status" value="1"/>
</dbReference>
<keyword evidence="4" id="KW-0238">DNA-binding</keyword>
<proteinExistence type="inferred from homology"/>
<dbReference type="InterPro" id="IPR036887">
    <property type="entry name" value="HTH_APSES_sf"/>
</dbReference>
<dbReference type="SUPFAM" id="SSF54616">
    <property type="entry name" value="DNA-binding domain of Mlu1-box binding protein MBP1"/>
    <property type="match status" value="1"/>
</dbReference>
<sequence>MDVHQSHMAGAQPHPPSSTSSALSHYNQYQQPPLLQPGPGSYSPAPHQYSQYGYANSVTSPQSATHPSSATVGSQMNTQILPLPAMTTPQPPPGAGPQGYPQHTFDTTGQIAPPGMKPRVTATLWEDEGSLCFQVEAKGVCVARREDNHMINGTKLLNVAGMTRGRRDGILKSEKTRHVVKIGPMHLKGVWIPFERALDFANKEKITELLYPLFVHNIGALLYHPSNQNRTNAVMAAAERRRYESTQQQQQQQQQQQMRSSQGPQPPALHHHHHHSISGSLAPQLGQPAHSLAPHPGPARPILDRAHTFPTPPTSASSLIGIGGQGSSYEWNGQPLSSAQNTQPLSIDTGLSNPRSMPTTPATTPPASSMQTLQPYQNSQGYDTSRSLYSAAPPQQQTQYPSQTNVTQQNLARFGPPLQSSHYMKSEMGPPSGRAPGTGGEYDHPPQSKNHDPNLGQHQGAEQVSHTGSADESVNDQEGDYHDNGAAAAAYNANRSHYNYSSGAPVGTIADHSHLSPEMTGSPSHQNGSGQATPRTTASSQSHWAAGYSTPPRPQLPPSSNLYNVMSDARGSTANGNGGGEGYSSTTGLGATMQTGYTSQPHPPSSNGAVASNKRLRDIDDDDQDPYARPPGRDVSGEVEVEGLKRRKTIREGDMGGAVGAVTFDRDIGRPLNRARSTIVQRRR</sequence>
<dbReference type="PANTHER" id="PTHR47792">
    <property type="entry name" value="PROTEIN SOK2-RELATED"/>
    <property type="match status" value="1"/>
</dbReference>
<feature type="compositionally biased region" description="Polar residues" evidence="7">
    <location>
        <begin position="519"/>
        <end position="543"/>
    </location>
</feature>
<dbReference type="SMART" id="SM01252">
    <property type="entry name" value="KilA-N"/>
    <property type="match status" value="1"/>
</dbReference>
<feature type="compositionally biased region" description="Low complexity" evidence="7">
    <location>
        <begin position="358"/>
        <end position="367"/>
    </location>
</feature>
<dbReference type="GO" id="GO:0005634">
    <property type="term" value="C:nucleus"/>
    <property type="evidence" value="ECO:0007669"/>
    <property type="project" value="TreeGrafter"/>
</dbReference>
<feature type="compositionally biased region" description="Polar residues" evidence="7">
    <location>
        <begin position="48"/>
        <end position="80"/>
    </location>
</feature>
<evidence type="ECO:0000256" key="4">
    <source>
        <dbReference type="ARBA" id="ARBA00023125"/>
    </source>
</evidence>
<evidence type="ECO:0000256" key="6">
    <source>
        <dbReference type="ARBA" id="ARBA00023321"/>
    </source>
</evidence>
<keyword evidence="6" id="KW-0183">Conidiation</keyword>
<dbReference type="InParanoid" id="A0A165FW17"/>
<feature type="compositionally biased region" description="Low complexity" evidence="7">
    <location>
        <begin position="389"/>
        <end position="404"/>
    </location>
</feature>
<reference evidence="9 10" key="1">
    <citation type="journal article" date="2016" name="Fungal Biol.">
        <title>The genome of Xylona heveae provides a window into fungal endophytism.</title>
        <authorList>
            <person name="Gazis R."/>
            <person name="Kuo A."/>
            <person name="Riley R."/>
            <person name="LaButti K."/>
            <person name="Lipzen A."/>
            <person name="Lin J."/>
            <person name="Amirebrahimi M."/>
            <person name="Hesse C.N."/>
            <person name="Spatafora J.W."/>
            <person name="Henrissat B."/>
            <person name="Hainaut M."/>
            <person name="Grigoriev I.V."/>
            <person name="Hibbett D.S."/>
        </authorList>
    </citation>
    <scope>NUCLEOTIDE SEQUENCE [LARGE SCALE GENOMIC DNA]</scope>
    <source>
        <strain evidence="9 10">TC161</strain>
    </source>
</reference>
<accession>A0A165FW17</accession>
<dbReference type="GeneID" id="28895085"/>
<dbReference type="AlphaFoldDB" id="A0A165FW17"/>
<keyword evidence="3" id="KW-0805">Transcription regulation</keyword>
<dbReference type="GO" id="GO:0003700">
    <property type="term" value="F:DNA-binding transcription factor activity"/>
    <property type="evidence" value="ECO:0007669"/>
    <property type="project" value="TreeGrafter"/>
</dbReference>
<evidence type="ECO:0000313" key="9">
    <source>
        <dbReference type="EMBL" id="KZF21449.1"/>
    </source>
</evidence>
<evidence type="ECO:0000256" key="5">
    <source>
        <dbReference type="ARBA" id="ARBA00023163"/>
    </source>
</evidence>
<protein>
    <submittedName>
        <fullName evidence="9">Apses-domain-containing protein</fullName>
    </submittedName>
</protein>
<evidence type="ECO:0000313" key="10">
    <source>
        <dbReference type="Proteomes" id="UP000076632"/>
    </source>
</evidence>
<dbReference type="RefSeq" id="XP_018187004.1">
    <property type="nucleotide sequence ID" value="XM_018329948.1"/>
</dbReference>
<dbReference type="GO" id="GO:0043565">
    <property type="term" value="F:sequence-specific DNA binding"/>
    <property type="evidence" value="ECO:0007669"/>
    <property type="project" value="TreeGrafter"/>
</dbReference>
<dbReference type="Gene3D" id="3.10.260.10">
    <property type="entry name" value="Transcription regulator HTH, APSES-type DNA-binding domain"/>
    <property type="match status" value="1"/>
</dbReference>
<feature type="compositionally biased region" description="Polar residues" evidence="7">
    <location>
        <begin position="456"/>
        <end position="472"/>
    </location>
</feature>
<dbReference type="GO" id="GO:0045944">
    <property type="term" value="P:positive regulation of transcription by RNA polymerase II"/>
    <property type="evidence" value="ECO:0007669"/>
    <property type="project" value="TreeGrafter"/>
</dbReference>
<feature type="region of interest" description="Disordered" evidence="7">
    <location>
        <begin position="504"/>
        <end position="648"/>
    </location>
</feature>
<evidence type="ECO:0000256" key="1">
    <source>
        <dbReference type="ARBA" id="ARBA00007247"/>
    </source>
</evidence>
<dbReference type="OrthoDB" id="5407653at2759"/>
<dbReference type="PROSITE" id="PS51299">
    <property type="entry name" value="HTH_APSES"/>
    <property type="match status" value="1"/>
</dbReference>
<dbReference type="InterPro" id="IPR018004">
    <property type="entry name" value="KilA/APSES_HTH"/>
</dbReference>
<dbReference type="Proteomes" id="UP000076632">
    <property type="component" value="Unassembled WGS sequence"/>
</dbReference>
<feature type="compositionally biased region" description="Polar residues" evidence="7">
    <location>
        <begin position="329"/>
        <end position="357"/>
    </location>
</feature>
<dbReference type="GO" id="GO:0048315">
    <property type="term" value="P:conidium formation"/>
    <property type="evidence" value="ECO:0007669"/>
    <property type="project" value="UniProtKB-KW"/>
</dbReference>